<dbReference type="SUPFAM" id="SSF53300">
    <property type="entry name" value="vWA-like"/>
    <property type="match status" value="1"/>
</dbReference>
<evidence type="ECO:0008006" key="3">
    <source>
        <dbReference type="Google" id="ProtNLM"/>
    </source>
</evidence>
<name>A0A6U3TT10_9STRA</name>
<dbReference type="EMBL" id="HBGN01032397">
    <property type="protein sequence ID" value="CAD9349418.1"/>
    <property type="molecule type" value="Transcribed_RNA"/>
</dbReference>
<dbReference type="EMBL" id="HBGN01032396">
    <property type="protein sequence ID" value="CAD9349416.1"/>
    <property type="molecule type" value="Transcribed_RNA"/>
</dbReference>
<evidence type="ECO:0000313" key="2">
    <source>
        <dbReference type="EMBL" id="CAD9349418.1"/>
    </source>
</evidence>
<proteinExistence type="predicted"/>
<dbReference type="InterPro" id="IPR036465">
    <property type="entry name" value="vWFA_dom_sf"/>
</dbReference>
<dbReference type="AlphaFoldDB" id="A0A6U3TT10"/>
<evidence type="ECO:0000313" key="1">
    <source>
        <dbReference type="EMBL" id="CAD9349416.1"/>
    </source>
</evidence>
<gene>
    <name evidence="1" type="ORF">DBRI1063_LOCUS20929</name>
    <name evidence="2" type="ORF">DBRI1063_LOCUS20930</name>
</gene>
<accession>A0A6U3TT10</accession>
<organism evidence="1">
    <name type="scientific">Ditylum brightwellii</name>
    <dbReference type="NCBI Taxonomy" id="49249"/>
    <lineage>
        <taxon>Eukaryota</taxon>
        <taxon>Sar</taxon>
        <taxon>Stramenopiles</taxon>
        <taxon>Ochrophyta</taxon>
        <taxon>Bacillariophyta</taxon>
        <taxon>Mediophyceae</taxon>
        <taxon>Lithodesmiophycidae</taxon>
        <taxon>Lithodesmiales</taxon>
        <taxon>Lithodesmiaceae</taxon>
        <taxon>Ditylum</taxon>
    </lineage>
</organism>
<sequence>MASSWPETVQSCDLSEDQISTLQRQGFTRGLAKSLGSNCAGFPIRFWVIDNSYSMTTRDGHRIINTQQKDVRTTPCTRWEEIKDCVSYHANMSQLLGAKTHFRLLNDPKVVPQNFTIGESGSTCQQLDSNLSKTNPCGLTPLTEHIHELERTIREMAPSMERMGQRAVIVLATDGLPMSGKRSNKDEETEDFVRAMRSLEGLPVWIVIRLCTDEEDIVDFYGDLDDQLELSLDVLDDFEAEAKEVYEHNKWLNYGLPIHRMRELGFNDRVFDLIDERPLMKGELRQFFFLLFGEENFDGIPDPSIDWPGFVSDIERLLAMEDRQWDPVKKQVLPWVDIKELNRKYGDERGGSFLRRMGKSFTRRKK</sequence>
<reference evidence="1" key="1">
    <citation type="submission" date="2021-01" db="EMBL/GenBank/DDBJ databases">
        <authorList>
            <person name="Corre E."/>
            <person name="Pelletier E."/>
            <person name="Niang G."/>
            <person name="Scheremetjew M."/>
            <person name="Finn R."/>
            <person name="Kale V."/>
            <person name="Holt S."/>
            <person name="Cochrane G."/>
            <person name="Meng A."/>
            <person name="Brown T."/>
            <person name="Cohen L."/>
        </authorList>
    </citation>
    <scope>NUCLEOTIDE SEQUENCE</scope>
    <source>
        <strain evidence="1">Pop2</strain>
    </source>
</reference>
<protein>
    <recommendedName>
        <fullName evidence="3">VWFA domain-containing protein</fullName>
    </recommendedName>
</protein>